<evidence type="ECO:0000256" key="4">
    <source>
        <dbReference type="ARBA" id="ARBA00012931"/>
    </source>
</evidence>
<dbReference type="InterPro" id="IPR037151">
    <property type="entry name" value="AlkB-like_sf"/>
</dbReference>
<reference evidence="18" key="1">
    <citation type="submission" date="2025-08" db="UniProtKB">
        <authorList>
            <consortium name="RefSeq"/>
        </authorList>
    </citation>
    <scope>IDENTIFICATION</scope>
</reference>
<proteinExistence type="inferred from homology"/>
<keyword evidence="9" id="KW-0408">Iron</keyword>
<dbReference type="Gene3D" id="2.60.120.590">
    <property type="entry name" value="Alpha-ketoglutarate-dependent dioxygenase AlkB-like"/>
    <property type="match status" value="1"/>
</dbReference>
<evidence type="ECO:0000256" key="9">
    <source>
        <dbReference type="ARBA" id="ARBA00023004"/>
    </source>
</evidence>
<gene>
    <name evidence="18" type="primary">LOC101847387</name>
</gene>
<evidence type="ECO:0000256" key="11">
    <source>
        <dbReference type="ARBA" id="ARBA00023242"/>
    </source>
</evidence>
<dbReference type="RefSeq" id="XP_005089276.1">
    <property type="nucleotide sequence ID" value="XM_005089219.3"/>
</dbReference>
<evidence type="ECO:0000313" key="17">
    <source>
        <dbReference type="Proteomes" id="UP000694888"/>
    </source>
</evidence>
<evidence type="ECO:0000256" key="14">
    <source>
        <dbReference type="ARBA" id="ARBA00047565"/>
    </source>
</evidence>
<dbReference type="InterPro" id="IPR027450">
    <property type="entry name" value="AlkB-like"/>
</dbReference>
<accession>A0ABM0JAM0</accession>
<keyword evidence="7" id="KW-0223">Dioxygenase</keyword>
<evidence type="ECO:0000313" key="18">
    <source>
        <dbReference type="RefSeq" id="XP_005089276.1"/>
    </source>
</evidence>
<evidence type="ECO:0000256" key="15">
    <source>
        <dbReference type="SAM" id="MobiDB-lite"/>
    </source>
</evidence>
<protein>
    <recommendedName>
        <fullName evidence="5">RNA demethylase ALKBH5</fullName>
        <ecNumber evidence="4">1.14.11.53</ecNumber>
    </recommendedName>
    <alternativeName>
        <fullName evidence="12">Alkylated DNA repair protein alkB homolog 5</fullName>
    </alternativeName>
    <alternativeName>
        <fullName evidence="13">Alpha-ketoglutarate-dependent dioxygenase alkB homolog 5</fullName>
    </alternativeName>
</protein>
<evidence type="ECO:0000259" key="16">
    <source>
        <dbReference type="Pfam" id="PF13532"/>
    </source>
</evidence>
<evidence type="ECO:0000256" key="12">
    <source>
        <dbReference type="ARBA" id="ARBA00030726"/>
    </source>
</evidence>
<comment type="catalytic activity">
    <reaction evidence="14">
        <text>an N(6)-methyladenosine in mRNA + 2-oxoglutarate + O2 = an adenosine in mRNA + formaldehyde + succinate + CO2</text>
        <dbReference type="Rhea" id="RHEA:49520"/>
        <dbReference type="Rhea" id="RHEA-COMP:12414"/>
        <dbReference type="Rhea" id="RHEA-COMP:12417"/>
        <dbReference type="ChEBI" id="CHEBI:15379"/>
        <dbReference type="ChEBI" id="CHEBI:16526"/>
        <dbReference type="ChEBI" id="CHEBI:16810"/>
        <dbReference type="ChEBI" id="CHEBI:16842"/>
        <dbReference type="ChEBI" id="CHEBI:30031"/>
        <dbReference type="ChEBI" id="CHEBI:74411"/>
        <dbReference type="ChEBI" id="CHEBI:74449"/>
        <dbReference type="EC" id="1.14.11.53"/>
    </reaction>
    <physiologicalReaction direction="left-to-right" evidence="14">
        <dbReference type="Rhea" id="RHEA:49521"/>
    </physiologicalReaction>
</comment>
<name>A0ABM0JAM0_APLCA</name>
<dbReference type="Proteomes" id="UP000694888">
    <property type="component" value="Unplaced"/>
</dbReference>
<keyword evidence="17" id="KW-1185">Reference proteome</keyword>
<dbReference type="InterPro" id="IPR032860">
    <property type="entry name" value="ALKBH5"/>
</dbReference>
<dbReference type="Pfam" id="PF13532">
    <property type="entry name" value="2OG-FeII_Oxy_2"/>
    <property type="match status" value="1"/>
</dbReference>
<sequence length="344" mass="38697">MATESVPDLREKLHKSSHTQKEYGKKTGIKCKPLQSHVHKATPRSKYDDLDTEQREEELQRVKGGIEQHRLFSEKQCKEIEKKIDKVVKISDLGLYKEHTVDRAPLRNKYFFGEGYTYGSQLTKRGPGNERLYSKGDVDEIPSWIHRLVVRPLCESNVIPEGFVNSAVINDYKPGGCIVSHIDPPHIFERPIVSVSFFSESALSFGCKFSFKPIRVSKPVLTLPLSRGCVTLLSGYAADHITHCVRPEDVVTRRAVIILRRVRDDAPRLIPPPEVTSPSRKRNILPSGDSSSDSEDNENQSSSSSSDESYKPVKVSSKVICLSDDLNLKEGKSSMQSSPKHVKR</sequence>
<evidence type="ECO:0000256" key="1">
    <source>
        <dbReference type="ARBA" id="ARBA00001954"/>
    </source>
</evidence>
<organism evidence="17 18">
    <name type="scientific">Aplysia californica</name>
    <name type="common">California sea hare</name>
    <dbReference type="NCBI Taxonomy" id="6500"/>
    <lineage>
        <taxon>Eukaryota</taxon>
        <taxon>Metazoa</taxon>
        <taxon>Spiralia</taxon>
        <taxon>Lophotrochozoa</taxon>
        <taxon>Mollusca</taxon>
        <taxon>Gastropoda</taxon>
        <taxon>Heterobranchia</taxon>
        <taxon>Euthyneura</taxon>
        <taxon>Tectipleura</taxon>
        <taxon>Aplysiida</taxon>
        <taxon>Aplysioidea</taxon>
        <taxon>Aplysiidae</taxon>
        <taxon>Aplysia</taxon>
    </lineage>
</organism>
<keyword evidence="6" id="KW-0479">Metal-binding</keyword>
<evidence type="ECO:0000256" key="6">
    <source>
        <dbReference type="ARBA" id="ARBA00022723"/>
    </source>
</evidence>
<keyword evidence="11" id="KW-0539">Nucleus</keyword>
<dbReference type="GeneID" id="101847387"/>
<dbReference type="PANTHER" id="PTHR32074:SF2">
    <property type="entry name" value="RNA DEMETHYLASE ALKBH5"/>
    <property type="match status" value="1"/>
</dbReference>
<feature type="region of interest" description="Disordered" evidence="15">
    <location>
        <begin position="1"/>
        <end position="52"/>
    </location>
</feature>
<feature type="region of interest" description="Disordered" evidence="15">
    <location>
        <begin position="268"/>
        <end position="313"/>
    </location>
</feature>
<evidence type="ECO:0000256" key="5">
    <source>
        <dbReference type="ARBA" id="ARBA00018485"/>
    </source>
</evidence>
<comment type="similarity">
    <text evidence="3">Belongs to the alkB family.</text>
</comment>
<dbReference type="EC" id="1.14.11.53" evidence="4"/>
<comment type="cofactor">
    <cofactor evidence="1">
        <name>Fe(2+)</name>
        <dbReference type="ChEBI" id="CHEBI:29033"/>
    </cofactor>
</comment>
<comment type="subcellular location">
    <subcellularLocation>
        <location evidence="2">Nucleus speckle</location>
    </subcellularLocation>
</comment>
<keyword evidence="8" id="KW-0560">Oxidoreductase</keyword>
<keyword evidence="10" id="KW-1015">Disulfide bond</keyword>
<evidence type="ECO:0000256" key="2">
    <source>
        <dbReference type="ARBA" id="ARBA00004324"/>
    </source>
</evidence>
<dbReference type="SUPFAM" id="SSF51197">
    <property type="entry name" value="Clavaminate synthase-like"/>
    <property type="match status" value="1"/>
</dbReference>
<evidence type="ECO:0000256" key="3">
    <source>
        <dbReference type="ARBA" id="ARBA00007879"/>
    </source>
</evidence>
<evidence type="ECO:0000256" key="7">
    <source>
        <dbReference type="ARBA" id="ARBA00022964"/>
    </source>
</evidence>
<dbReference type="PANTHER" id="PTHR32074">
    <property type="entry name" value="RNA DEMETHYLASE ALKBH5"/>
    <property type="match status" value="1"/>
</dbReference>
<evidence type="ECO:0000256" key="13">
    <source>
        <dbReference type="ARBA" id="ARBA00033313"/>
    </source>
</evidence>
<feature type="domain" description="Alpha-ketoglutarate-dependent dioxygenase AlkB-like" evidence="16">
    <location>
        <begin position="94"/>
        <end position="248"/>
    </location>
</feature>
<evidence type="ECO:0000256" key="8">
    <source>
        <dbReference type="ARBA" id="ARBA00023002"/>
    </source>
</evidence>
<evidence type="ECO:0000256" key="10">
    <source>
        <dbReference type="ARBA" id="ARBA00023157"/>
    </source>
</evidence>